<dbReference type="SUPFAM" id="SSF46689">
    <property type="entry name" value="Homeodomain-like"/>
    <property type="match status" value="1"/>
</dbReference>
<dbReference type="CDD" id="cd00167">
    <property type="entry name" value="SANT"/>
    <property type="match status" value="2"/>
</dbReference>
<dbReference type="Pfam" id="PF00249">
    <property type="entry name" value="Myb_DNA-binding"/>
    <property type="match status" value="2"/>
</dbReference>
<evidence type="ECO:0000256" key="1">
    <source>
        <dbReference type="ARBA" id="ARBA00004123"/>
    </source>
</evidence>
<dbReference type="InterPro" id="IPR001005">
    <property type="entry name" value="SANT/Myb"/>
</dbReference>
<dbReference type="FunFam" id="1.10.10.60:FF:000158">
    <property type="entry name" value="MYB transcription factor"/>
    <property type="match status" value="1"/>
</dbReference>
<reference evidence="9 10" key="1">
    <citation type="journal article" date="2018" name="Proc. Natl. Acad. Sci. U.S.A.">
        <title>Draft genome sequence of Camellia sinensis var. sinensis provides insights into the evolution of the tea genome and tea quality.</title>
        <authorList>
            <person name="Wei C."/>
            <person name="Yang H."/>
            <person name="Wang S."/>
            <person name="Zhao J."/>
            <person name="Liu C."/>
            <person name="Gao L."/>
            <person name="Xia E."/>
            <person name="Lu Y."/>
            <person name="Tai Y."/>
            <person name="She G."/>
            <person name="Sun J."/>
            <person name="Cao H."/>
            <person name="Tong W."/>
            <person name="Gao Q."/>
            <person name="Li Y."/>
            <person name="Deng W."/>
            <person name="Jiang X."/>
            <person name="Wang W."/>
            <person name="Chen Q."/>
            <person name="Zhang S."/>
            <person name="Li H."/>
            <person name="Wu J."/>
            <person name="Wang P."/>
            <person name="Li P."/>
            <person name="Shi C."/>
            <person name="Zheng F."/>
            <person name="Jian J."/>
            <person name="Huang B."/>
            <person name="Shan D."/>
            <person name="Shi M."/>
            <person name="Fang C."/>
            <person name="Yue Y."/>
            <person name="Li F."/>
            <person name="Li D."/>
            <person name="Wei S."/>
            <person name="Han B."/>
            <person name="Jiang C."/>
            <person name="Yin Y."/>
            <person name="Xia T."/>
            <person name="Zhang Z."/>
            <person name="Bennetzen J.L."/>
            <person name="Zhao S."/>
            <person name="Wan X."/>
        </authorList>
    </citation>
    <scope>NUCLEOTIDE SEQUENCE [LARGE SCALE GENOMIC DNA]</scope>
    <source>
        <strain evidence="10">cv. Shuchazao</strain>
        <tissue evidence="9">Leaf</tissue>
    </source>
</reference>
<proteinExistence type="predicted"/>
<dbReference type="GO" id="GO:0003677">
    <property type="term" value="F:DNA binding"/>
    <property type="evidence" value="ECO:0007669"/>
    <property type="project" value="UniProtKB-KW"/>
</dbReference>
<dbReference type="InterPro" id="IPR009057">
    <property type="entry name" value="Homeodomain-like_sf"/>
</dbReference>
<keyword evidence="10" id="KW-1185">Reference proteome</keyword>
<dbReference type="EMBL" id="SDRB02000303">
    <property type="protein sequence ID" value="THG23463.1"/>
    <property type="molecule type" value="Genomic_DNA"/>
</dbReference>
<dbReference type="InterPro" id="IPR017930">
    <property type="entry name" value="Myb_dom"/>
</dbReference>
<dbReference type="Gene3D" id="1.10.10.60">
    <property type="entry name" value="Homeodomain-like"/>
    <property type="match status" value="2"/>
</dbReference>
<feature type="domain" description="HTH myb-type" evidence="8">
    <location>
        <begin position="16"/>
        <end position="72"/>
    </location>
</feature>
<evidence type="ECO:0000259" key="7">
    <source>
        <dbReference type="PROSITE" id="PS50090"/>
    </source>
</evidence>
<dbReference type="InterPro" id="IPR051953">
    <property type="entry name" value="Plant_SW-associated_TFs"/>
</dbReference>
<feature type="domain" description="HTH myb-type" evidence="8">
    <location>
        <begin position="73"/>
        <end position="134"/>
    </location>
</feature>
<feature type="domain" description="Myb-like" evidence="7">
    <location>
        <begin position="69"/>
        <end position="130"/>
    </location>
</feature>
<dbReference type="PROSITE" id="PS51294">
    <property type="entry name" value="HTH_MYB"/>
    <property type="match status" value="2"/>
</dbReference>
<accession>A0A4S4F1X6</accession>
<name>A0A4S4F1X6_CAMSN</name>
<evidence type="ECO:0000256" key="5">
    <source>
        <dbReference type="ARBA" id="ARBA00023163"/>
    </source>
</evidence>
<dbReference type="GO" id="GO:0005634">
    <property type="term" value="C:nucleus"/>
    <property type="evidence" value="ECO:0007669"/>
    <property type="project" value="UniProtKB-SubCell"/>
</dbReference>
<keyword evidence="2" id="KW-0677">Repeat</keyword>
<evidence type="ECO:0000256" key="3">
    <source>
        <dbReference type="ARBA" id="ARBA00023015"/>
    </source>
</evidence>
<dbReference type="PROSITE" id="PS50090">
    <property type="entry name" value="MYB_LIKE"/>
    <property type="match status" value="2"/>
</dbReference>
<keyword evidence="6" id="KW-0539">Nucleus</keyword>
<dbReference type="Proteomes" id="UP000306102">
    <property type="component" value="Unassembled WGS sequence"/>
</dbReference>
<sequence>MHNKSPMGRQSCCVVKPKLRKGLWSPEEDEKLFNYITRFGVGCWSTVPKLAGLQRCGKSCRLRWINYLRPDLKRGMFSQQEEDLIISLHEALGNSVVDTFSRENDRWAQIAAQLPGRTDNEVKNFWNSCLKKKLMKQGIDPNTHKALISETELIKDAKNCSEKHSSLANVSASTEANQAFPVDSTSYYDGGLITDTTRNQFGTKPIFDPLFLSEFQVSTDPIVYNSNLLTQYQQNMDLNPNFGFSAMPNLANFDHGNMSEMDFSDNSASQMSSFLFNDVKESSSNSSNVNSHTGFQINNMVENSAFSWGVENKLGPVFQCQINGSKSEEMKPSPWPESFGSYPLMSPSEDLAGASMDIFQQI</sequence>
<evidence type="ECO:0000256" key="2">
    <source>
        <dbReference type="ARBA" id="ARBA00022737"/>
    </source>
</evidence>
<comment type="caution">
    <text evidence="9">The sequence shown here is derived from an EMBL/GenBank/DDBJ whole genome shotgun (WGS) entry which is preliminary data.</text>
</comment>
<dbReference type="PANTHER" id="PTHR47997:SF34">
    <property type="entry name" value="TRANSCRIPTION FACTOR MYB86-LIKE"/>
    <property type="match status" value="1"/>
</dbReference>
<protein>
    <submittedName>
        <fullName evidence="9">Uncharacterized protein</fullName>
    </submittedName>
</protein>
<organism evidence="9 10">
    <name type="scientific">Camellia sinensis var. sinensis</name>
    <name type="common">China tea</name>
    <dbReference type="NCBI Taxonomy" id="542762"/>
    <lineage>
        <taxon>Eukaryota</taxon>
        <taxon>Viridiplantae</taxon>
        <taxon>Streptophyta</taxon>
        <taxon>Embryophyta</taxon>
        <taxon>Tracheophyta</taxon>
        <taxon>Spermatophyta</taxon>
        <taxon>Magnoliopsida</taxon>
        <taxon>eudicotyledons</taxon>
        <taxon>Gunneridae</taxon>
        <taxon>Pentapetalae</taxon>
        <taxon>asterids</taxon>
        <taxon>Ericales</taxon>
        <taxon>Theaceae</taxon>
        <taxon>Camellia</taxon>
    </lineage>
</organism>
<feature type="domain" description="Myb-like" evidence="7">
    <location>
        <begin position="16"/>
        <end position="68"/>
    </location>
</feature>
<dbReference type="SMART" id="SM00717">
    <property type="entry name" value="SANT"/>
    <property type="match status" value="2"/>
</dbReference>
<evidence type="ECO:0000313" key="10">
    <source>
        <dbReference type="Proteomes" id="UP000306102"/>
    </source>
</evidence>
<comment type="subcellular location">
    <subcellularLocation>
        <location evidence="1">Nucleus</location>
    </subcellularLocation>
</comment>
<keyword evidence="4" id="KW-0238">DNA-binding</keyword>
<keyword evidence="3" id="KW-0805">Transcription regulation</keyword>
<keyword evidence="5" id="KW-0804">Transcription</keyword>
<dbReference type="PANTHER" id="PTHR47997">
    <property type="entry name" value="MYB DOMAIN PROTEIN 55"/>
    <property type="match status" value="1"/>
</dbReference>
<evidence type="ECO:0000256" key="6">
    <source>
        <dbReference type="ARBA" id="ARBA00023242"/>
    </source>
</evidence>
<gene>
    <name evidence="9" type="ORF">TEA_020368</name>
</gene>
<evidence type="ECO:0000313" key="9">
    <source>
        <dbReference type="EMBL" id="THG23463.1"/>
    </source>
</evidence>
<dbReference type="AlphaFoldDB" id="A0A4S4F1X6"/>
<evidence type="ECO:0000259" key="8">
    <source>
        <dbReference type="PROSITE" id="PS51294"/>
    </source>
</evidence>
<evidence type="ECO:0000256" key="4">
    <source>
        <dbReference type="ARBA" id="ARBA00023125"/>
    </source>
</evidence>